<organism evidence="2 3">
    <name type="scientific">Oryzias melastigma</name>
    <name type="common">Marine medaka</name>
    <dbReference type="NCBI Taxonomy" id="30732"/>
    <lineage>
        <taxon>Eukaryota</taxon>
        <taxon>Metazoa</taxon>
        <taxon>Chordata</taxon>
        <taxon>Craniata</taxon>
        <taxon>Vertebrata</taxon>
        <taxon>Euteleostomi</taxon>
        <taxon>Actinopterygii</taxon>
        <taxon>Neopterygii</taxon>
        <taxon>Teleostei</taxon>
        <taxon>Neoteleostei</taxon>
        <taxon>Acanthomorphata</taxon>
        <taxon>Ovalentaria</taxon>
        <taxon>Atherinomorphae</taxon>
        <taxon>Beloniformes</taxon>
        <taxon>Adrianichthyidae</taxon>
        <taxon>Oryziinae</taxon>
        <taxon>Oryzias</taxon>
    </lineage>
</organism>
<protein>
    <submittedName>
        <fullName evidence="2">Uncharacterized protein</fullName>
    </submittedName>
</protein>
<feature type="compositionally biased region" description="Basic and acidic residues" evidence="1">
    <location>
        <begin position="100"/>
        <end position="110"/>
    </location>
</feature>
<dbReference type="AlphaFoldDB" id="A0A834FNG4"/>
<accession>A0A834FNG4</accession>
<dbReference type="EMBL" id="WKFB01000063">
    <property type="protein sequence ID" value="KAF6737353.1"/>
    <property type="molecule type" value="Genomic_DNA"/>
</dbReference>
<evidence type="ECO:0000313" key="3">
    <source>
        <dbReference type="Proteomes" id="UP000646548"/>
    </source>
</evidence>
<evidence type="ECO:0000256" key="1">
    <source>
        <dbReference type="SAM" id="MobiDB-lite"/>
    </source>
</evidence>
<sequence>MSSSEYSYDGESLPPSRETSYIVAKLTAEDIFNVVFGIFNQNTARKMSRLREELTCETVDAVIDSFREELSPTESPYLSHRSVVLKVMTADYHYKSPEPFHVEKLDRPNNRDQQNQQDQQTKLHRCMCRN</sequence>
<feature type="compositionally biased region" description="Low complexity" evidence="1">
    <location>
        <begin position="111"/>
        <end position="120"/>
    </location>
</feature>
<feature type="region of interest" description="Disordered" evidence="1">
    <location>
        <begin position="100"/>
        <end position="130"/>
    </location>
</feature>
<name>A0A834FNG4_ORYME</name>
<comment type="caution">
    <text evidence="2">The sequence shown here is derived from an EMBL/GenBank/DDBJ whole genome shotgun (WGS) entry which is preliminary data.</text>
</comment>
<gene>
    <name evidence="2" type="ORF">FQA47_016501</name>
</gene>
<dbReference type="Proteomes" id="UP000646548">
    <property type="component" value="Unassembled WGS sequence"/>
</dbReference>
<evidence type="ECO:0000313" key="2">
    <source>
        <dbReference type="EMBL" id="KAF6737353.1"/>
    </source>
</evidence>
<reference evidence="2" key="1">
    <citation type="journal article" name="BMC Genomics">
        <title>Long-read sequencing and de novo genome assembly of marine medaka (Oryzias melastigma).</title>
        <authorList>
            <person name="Liang P."/>
            <person name="Saqib H.S.A."/>
            <person name="Ni X."/>
            <person name="Shen Y."/>
        </authorList>
    </citation>
    <scope>NUCLEOTIDE SEQUENCE</scope>
    <source>
        <strain evidence="2">Bigg-433</strain>
    </source>
</reference>
<proteinExistence type="predicted"/>